<comment type="caution">
    <text evidence="1">The sequence shown here is derived from an EMBL/GenBank/DDBJ whole genome shotgun (WGS) entry which is preliminary data.</text>
</comment>
<sequence length="84" mass="10504">MFKNYQYIFKFAIQSLTKQDFYELTIAVEFRNDSNLLEQLISVFDEDFNKKFDYKQINYRFINFKVRLYKRKINRNIVISYNIF</sequence>
<proteinExistence type="predicted"/>
<gene>
    <name evidence="1" type="ORF">PSON_ATCC_30995.1.T0010459</name>
</gene>
<reference evidence="1" key="1">
    <citation type="submission" date="2021-01" db="EMBL/GenBank/DDBJ databases">
        <authorList>
            <consortium name="Genoscope - CEA"/>
            <person name="William W."/>
        </authorList>
    </citation>
    <scope>NUCLEOTIDE SEQUENCE</scope>
</reference>
<protein>
    <submittedName>
        <fullName evidence="1">Uncharacterized protein</fullName>
    </submittedName>
</protein>
<dbReference type="Proteomes" id="UP000692954">
    <property type="component" value="Unassembled WGS sequence"/>
</dbReference>
<accession>A0A8S1JVL1</accession>
<organism evidence="1 2">
    <name type="scientific">Paramecium sonneborni</name>
    <dbReference type="NCBI Taxonomy" id="65129"/>
    <lineage>
        <taxon>Eukaryota</taxon>
        <taxon>Sar</taxon>
        <taxon>Alveolata</taxon>
        <taxon>Ciliophora</taxon>
        <taxon>Intramacronucleata</taxon>
        <taxon>Oligohymenophorea</taxon>
        <taxon>Peniculida</taxon>
        <taxon>Parameciidae</taxon>
        <taxon>Paramecium</taxon>
    </lineage>
</organism>
<evidence type="ECO:0000313" key="1">
    <source>
        <dbReference type="EMBL" id="CAD8046135.1"/>
    </source>
</evidence>
<name>A0A8S1JVL1_9CILI</name>
<evidence type="ECO:0000313" key="2">
    <source>
        <dbReference type="Proteomes" id="UP000692954"/>
    </source>
</evidence>
<dbReference type="AlphaFoldDB" id="A0A8S1JVL1"/>
<keyword evidence="2" id="KW-1185">Reference proteome</keyword>
<dbReference type="EMBL" id="CAJJDN010000001">
    <property type="protein sequence ID" value="CAD8046135.1"/>
    <property type="molecule type" value="Genomic_DNA"/>
</dbReference>